<comment type="caution">
    <text evidence="1">The sequence shown here is derived from an EMBL/GenBank/DDBJ whole genome shotgun (WGS) entry which is preliminary data.</text>
</comment>
<dbReference type="AlphaFoldDB" id="A0A392UES4"/>
<proteinExistence type="predicted"/>
<sequence>MFRGCRRRHRREQLVRGSVVSMLAVGFIRRPLLHMVEPLCIVRLEASDELHSSRLYLARFCSKGLGT</sequence>
<dbReference type="EMBL" id="LXQA010809024">
    <property type="protein sequence ID" value="MCI72031.1"/>
    <property type="molecule type" value="Genomic_DNA"/>
</dbReference>
<accession>A0A392UES4</accession>
<reference evidence="1 2" key="1">
    <citation type="journal article" date="2018" name="Front. Plant Sci.">
        <title>Red Clover (Trifolium pratense) and Zigzag Clover (T. medium) - A Picture of Genomic Similarities and Differences.</title>
        <authorList>
            <person name="Dluhosova J."/>
            <person name="Istvanek J."/>
            <person name="Nedelnik J."/>
            <person name="Repkova J."/>
        </authorList>
    </citation>
    <scope>NUCLEOTIDE SEQUENCE [LARGE SCALE GENOMIC DNA]</scope>
    <source>
        <strain evidence="2">cv. 10/8</strain>
        <tissue evidence="1">Leaf</tissue>
    </source>
</reference>
<evidence type="ECO:0000313" key="2">
    <source>
        <dbReference type="Proteomes" id="UP000265520"/>
    </source>
</evidence>
<organism evidence="1 2">
    <name type="scientific">Trifolium medium</name>
    <dbReference type="NCBI Taxonomy" id="97028"/>
    <lineage>
        <taxon>Eukaryota</taxon>
        <taxon>Viridiplantae</taxon>
        <taxon>Streptophyta</taxon>
        <taxon>Embryophyta</taxon>
        <taxon>Tracheophyta</taxon>
        <taxon>Spermatophyta</taxon>
        <taxon>Magnoliopsida</taxon>
        <taxon>eudicotyledons</taxon>
        <taxon>Gunneridae</taxon>
        <taxon>Pentapetalae</taxon>
        <taxon>rosids</taxon>
        <taxon>fabids</taxon>
        <taxon>Fabales</taxon>
        <taxon>Fabaceae</taxon>
        <taxon>Papilionoideae</taxon>
        <taxon>50 kb inversion clade</taxon>
        <taxon>NPAAA clade</taxon>
        <taxon>Hologalegina</taxon>
        <taxon>IRL clade</taxon>
        <taxon>Trifolieae</taxon>
        <taxon>Trifolium</taxon>
    </lineage>
</organism>
<keyword evidence="2" id="KW-1185">Reference proteome</keyword>
<dbReference type="Proteomes" id="UP000265520">
    <property type="component" value="Unassembled WGS sequence"/>
</dbReference>
<protein>
    <submittedName>
        <fullName evidence="1">Uncharacterized protein</fullName>
    </submittedName>
</protein>
<evidence type="ECO:0000313" key="1">
    <source>
        <dbReference type="EMBL" id="MCI72031.1"/>
    </source>
</evidence>
<name>A0A392UES4_9FABA</name>